<dbReference type="Proteomes" id="UP000827220">
    <property type="component" value="Segment"/>
</dbReference>
<evidence type="ECO:0000313" key="2">
    <source>
        <dbReference type="Proteomes" id="UP000827220"/>
    </source>
</evidence>
<evidence type="ECO:0000313" key="1">
    <source>
        <dbReference type="EMBL" id="QYW02300.1"/>
    </source>
</evidence>
<protein>
    <submittedName>
        <fullName evidence="1">Uncharacterized protein</fullName>
    </submittedName>
</protein>
<name>A0AAE7WNH7_9CAUD</name>
<accession>A0AAE7WNH7</accession>
<proteinExistence type="predicted"/>
<sequence>MTGWRKSYGMRRPLGRTRRLAGRSVAQARLLPAKPAFVCTGVRPVNESLSDIA</sequence>
<dbReference type="EMBL" id="MZ326863">
    <property type="protein sequence ID" value="QYW02300.1"/>
    <property type="molecule type" value="Genomic_DNA"/>
</dbReference>
<keyword evidence="2" id="KW-1185">Reference proteome</keyword>
<gene>
    <name evidence="1" type="ORF">CPT_Paku_006</name>
</gene>
<reference evidence="1" key="1">
    <citation type="submission" date="2021-06" db="EMBL/GenBank/DDBJ databases">
        <title>Complete genome sequence of Burkholderia cenocepacia phage Paku.</title>
        <authorList>
            <person name="Rezene S."/>
            <person name="Yao G."/>
            <person name="Burrowes B."/>
            <person name="Liu M."/>
            <person name="Gill J."/>
        </authorList>
    </citation>
    <scope>NUCLEOTIDE SEQUENCE</scope>
</reference>
<organism evidence="1 2">
    <name type="scientific">Burkholderia phage Paku</name>
    <dbReference type="NCBI Taxonomy" id="2859650"/>
    <lineage>
        <taxon>Viruses</taxon>
        <taxon>Duplodnaviria</taxon>
        <taxon>Heunggongvirae</taxon>
        <taxon>Uroviricota</taxon>
        <taxon>Caudoviricetes</taxon>
        <taxon>Autographivirales</taxon>
        <taxon>Autonotataviridae</taxon>
        <taxon>Pakuvirus</taxon>
        <taxon>Pakuvirus paku</taxon>
    </lineage>
</organism>